<keyword evidence="2" id="KW-1003">Cell membrane</keyword>
<keyword evidence="3 6" id="KW-0812">Transmembrane</keyword>
<dbReference type="RefSeq" id="WP_007923699.1">
    <property type="nucleotide sequence ID" value="NZ_ADVG01000007.1"/>
</dbReference>
<accession>D6U8X6</accession>
<dbReference type="AlphaFoldDB" id="D6U8X6"/>
<feature type="domain" description="Cardiolipin synthase N-terminal" evidence="7">
    <location>
        <begin position="24"/>
        <end position="67"/>
    </location>
</feature>
<evidence type="ECO:0000256" key="1">
    <source>
        <dbReference type="ARBA" id="ARBA00004651"/>
    </source>
</evidence>
<dbReference type="InterPro" id="IPR027379">
    <property type="entry name" value="CLS_N"/>
</dbReference>
<dbReference type="InParanoid" id="D6U8X6"/>
<evidence type="ECO:0000313" key="9">
    <source>
        <dbReference type="Proteomes" id="UP000004508"/>
    </source>
</evidence>
<name>D6U8X6_KTERA</name>
<evidence type="ECO:0000256" key="6">
    <source>
        <dbReference type="SAM" id="Phobius"/>
    </source>
</evidence>
<comment type="subcellular location">
    <subcellularLocation>
        <location evidence="1">Cell membrane</location>
        <topology evidence="1">Multi-pass membrane protein</topology>
    </subcellularLocation>
</comment>
<evidence type="ECO:0000256" key="3">
    <source>
        <dbReference type="ARBA" id="ARBA00022692"/>
    </source>
</evidence>
<evidence type="ECO:0000313" key="8">
    <source>
        <dbReference type="EMBL" id="EFH79584.1"/>
    </source>
</evidence>
<dbReference type="Proteomes" id="UP000004508">
    <property type="component" value="Unassembled WGS sequence"/>
</dbReference>
<evidence type="ECO:0000256" key="2">
    <source>
        <dbReference type="ARBA" id="ARBA00022475"/>
    </source>
</evidence>
<sequence length="76" mass="8804">MHMGWSFFLLFAGMIGVIALFGTIFWIWMIVDCAMNEPSEGNDKVMWLVLIVLLNLIGAAIYYFARRPERMQVMGR</sequence>
<organism evidence="8 9">
    <name type="scientific">Ktedonobacter racemifer DSM 44963</name>
    <dbReference type="NCBI Taxonomy" id="485913"/>
    <lineage>
        <taxon>Bacteria</taxon>
        <taxon>Bacillati</taxon>
        <taxon>Chloroflexota</taxon>
        <taxon>Ktedonobacteria</taxon>
        <taxon>Ktedonobacterales</taxon>
        <taxon>Ktedonobacteraceae</taxon>
        <taxon>Ktedonobacter</taxon>
    </lineage>
</organism>
<gene>
    <name evidence="8" type="ORF">Krac_0040</name>
</gene>
<dbReference type="OrthoDB" id="164888at2"/>
<protein>
    <recommendedName>
        <fullName evidence="7">Cardiolipin synthase N-terminal domain-containing protein</fullName>
    </recommendedName>
</protein>
<feature type="transmembrane region" description="Helical" evidence="6">
    <location>
        <begin position="7"/>
        <end position="30"/>
    </location>
</feature>
<dbReference type="EMBL" id="ADVG01000007">
    <property type="protein sequence ID" value="EFH79584.1"/>
    <property type="molecule type" value="Genomic_DNA"/>
</dbReference>
<keyword evidence="9" id="KW-1185">Reference proteome</keyword>
<evidence type="ECO:0000256" key="4">
    <source>
        <dbReference type="ARBA" id="ARBA00022989"/>
    </source>
</evidence>
<keyword evidence="4 6" id="KW-1133">Transmembrane helix</keyword>
<comment type="caution">
    <text evidence="8">The sequence shown here is derived from an EMBL/GenBank/DDBJ whole genome shotgun (WGS) entry which is preliminary data.</text>
</comment>
<reference evidence="8 9" key="1">
    <citation type="journal article" date="2011" name="Stand. Genomic Sci.">
        <title>Non-contiguous finished genome sequence and contextual data of the filamentous soil bacterium Ktedonobacter racemifer type strain (SOSP1-21).</title>
        <authorList>
            <person name="Chang Y.J."/>
            <person name="Land M."/>
            <person name="Hauser L."/>
            <person name="Chertkov O."/>
            <person name="Del Rio T.G."/>
            <person name="Nolan M."/>
            <person name="Copeland A."/>
            <person name="Tice H."/>
            <person name="Cheng J.F."/>
            <person name="Lucas S."/>
            <person name="Han C."/>
            <person name="Goodwin L."/>
            <person name="Pitluck S."/>
            <person name="Ivanova N."/>
            <person name="Ovchinikova G."/>
            <person name="Pati A."/>
            <person name="Chen A."/>
            <person name="Palaniappan K."/>
            <person name="Mavromatis K."/>
            <person name="Liolios K."/>
            <person name="Brettin T."/>
            <person name="Fiebig A."/>
            <person name="Rohde M."/>
            <person name="Abt B."/>
            <person name="Goker M."/>
            <person name="Detter J.C."/>
            <person name="Woyke T."/>
            <person name="Bristow J."/>
            <person name="Eisen J.A."/>
            <person name="Markowitz V."/>
            <person name="Hugenholtz P."/>
            <person name="Kyrpides N.C."/>
            <person name="Klenk H.P."/>
            <person name="Lapidus A."/>
        </authorList>
    </citation>
    <scope>NUCLEOTIDE SEQUENCE [LARGE SCALE GENOMIC DNA]</scope>
    <source>
        <strain evidence="9">DSM 44963</strain>
    </source>
</reference>
<dbReference type="Pfam" id="PF13396">
    <property type="entry name" value="PLDc_N"/>
    <property type="match status" value="1"/>
</dbReference>
<evidence type="ECO:0000256" key="5">
    <source>
        <dbReference type="ARBA" id="ARBA00023136"/>
    </source>
</evidence>
<proteinExistence type="predicted"/>
<feature type="transmembrane region" description="Helical" evidence="6">
    <location>
        <begin position="45"/>
        <end position="65"/>
    </location>
</feature>
<evidence type="ECO:0000259" key="7">
    <source>
        <dbReference type="Pfam" id="PF13396"/>
    </source>
</evidence>
<dbReference type="GO" id="GO:0005886">
    <property type="term" value="C:plasma membrane"/>
    <property type="evidence" value="ECO:0007669"/>
    <property type="project" value="UniProtKB-SubCell"/>
</dbReference>
<keyword evidence="5 6" id="KW-0472">Membrane</keyword>